<reference evidence="2 3" key="1">
    <citation type="journal article" date="2017" name="Mol. Plant">
        <title>The Genome of Medicinal Plant Macleaya cordata Provides New Insights into Benzylisoquinoline Alkaloids Metabolism.</title>
        <authorList>
            <person name="Liu X."/>
            <person name="Liu Y."/>
            <person name="Huang P."/>
            <person name="Ma Y."/>
            <person name="Qing Z."/>
            <person name="Tang Q."/>
            <person name="Cao H."/>
            <person name="Cheng P."/>
            <person name="Zheng Y."/>
            <person name="Yuan Z."/>
            <person name="Zhou Y."/>
            <person name="Liu J."/>
            <person name="Tang Z."/>
            <person name="Zhuo Y."/>
            <person name="Zhang Y."/>
            <person name="Yu L."/>
            <person name="Huang J."/>
            <person name="Yang P."/>
            <person name="Peng Q."/>
            <person name="Zhang J."/>
            <person name="Jiang W."/>
            <person name="Zhang Z."/>
            <person name="Lin K."/>
            <person name="Ro D.K."/>
            <person name="Chen X."/>
            <person name="Xiong X."/>
            <person name="Shang Y."/>
            <person name="Huang S."/>
            <person name="Zeng J."/>
        </authorList>
    </citation>
    <scope>NUCLEOTIDE SEQUENCE [LARGE SCALE GENOMIC DNA]</scope>
    <source>
        <strain evidence="3">cv. BLH2017</strain>
        <tissue evidence="2">Root</tissue>
    </source>
</reference>
<dbReference type="InterPro" id="IPR040296">
    <property type="entry name" value="PSBT"/>
</dbReference>
<accession>A0A200Q3R1</accession>
<sequence>MASITMTTLSLSGINLSGKHSNSSRRGLIVAKGSNASEAEPAKLNYNKNNSNDNMKENNNGRREMMFAAAAAAACSLAGVAFADEPKAGTAAAKSKYAAVCVSMPTARICRN</sequence>
<gene>
    <name evidence="2" type="ORF">BVC80_8385g3</name>
</gene>
<dbReference type="AlphaFoldDB" id="A0A200Q3R1"/>
<dbReference type="PANTHER" id="PTHR34940:SF4">
    <property type="entry name" value="OS02G0581100 PROTEIN"/>
    <property type="match status" value="1"/>
</dbReference>
<dbReference type="STRING" id="56857.A0A200Q3R1"/>
<dbReference type="Proteomes" id="UP000195402">
    <property type="component" value="Unassembled WGS sequence"/>
</dbReference>
<organism evidence="2 3">
    <name type="scientific">Macleaya cordata</name>
    <name type="common">Five-seeded plume-poppy</name>
    <name type="synonym">Bocconia cordata</name>
    <dbReference type="NCBI Taxonomy" id="56857"/>
    <lineage>
        <taxon>Eukaryota</taxon>
        <taxon>Viridiplantae</taxon>
        <taxon>Streptophyta</taxon>
        <taxon>Embryophyta</taxon>
        <taxon>Tracheophyta</taxon>
        <taxon>Spermatophyta</taxon>
        <taxon>Magnoliopsida</taxon>
        <taxon>Ranunculales</taxon>
        <taxon>Papaveraceae</taxon>
        <taxon>Papaveroideae</taxon>
        <taxon>Macleaya</taxon>
    </lineage>
</organism>
<feature type="compositionally biased region" description="Polar residues" evidence="1">
    <location>
        <begin position="14"/>
        <end position="25"/>
    </location>
</feature>
<dbReference type="EMBL" id="MVGT01003174">
    <property type="protein sequence ID" value="OVA05099.1"/>
    <property type="molecule type" value="Genomic_DNA"/>
</dbReference>
<comment type="caution">
    <text evidence="2">The sequence shown here is derived from an EMBL/GenBank/DDBJ whole genome shotgun (WGS) entry which is preliminary data.</text>
</comment>
<feature type="region of interest" description="Disordered" evidence="1">
    <location>
        <begin position="14"/>
        <end position="61"/>
    </location>
</feature>
<dbReference type="PANTHER" id="PTHR34940">
    <property type="entry name" value="PHOTOSYSTEM II 5 KDA PROTEIN, CHLOROPLASTIC"/>
    <property type="match status" value="1"/>
</dbReference>
<feature type="compositionally biased region" description="Low complexity" evidence="1">
    <location>
        <begin position="43"/>
        <end position="53"/>
    </location>
</feature>
<dbReference type="OMA" id="NDNMKEN"/>
<name>A0A200Q3R1_MACCD</name>
<keyword evidence="3" id="KW-1185">Reference proteome</keyword>
<dbReference type="OrthoDB" id="686716at2759"/>
<evidence type="ECO:0000256" key="1">
    <source>
        <dbReference type="SAM" id="MobiDB-lite"/>
    </source>
</evidence>
<dbReference type="FunCoup" id="A0A200Q3R1">
    <property type="interactions" value="1289"/>
</dbReference>
<protein>
    <submittedName>
        <fullName evidence="2">Uncharacterized protein</fullName>
    </submittedName>
</protein>
<proteinExistence type="predicted"/>
<dbReference type="InParanoid" id="A0A200Q3R1"/>
<evidence type="ECO:0000313" key="2">
    <source>
        <dbReference type="EMBL" id="OVA05099.1"/>
    </source>
</evidence>
<evidence type="ECO:0000313" key="3">
    <source>
        <dbReference type="Proteomes" id="UP000195402"/>
    </source>
</evidence>